<dbReference type="EMBL" id="JBJQND010000014">
    <property type="protein sequence ID" value="KAL3854153.1"/>
    <property type="molecule type" value="Genomic_DNA"/>
</dbReference>
<reference evidence="1 2" key="1">
    <citation type="submission" date="2024-11" db="EMBL/GenBank/DDBJ databases">
        <title>Chromosome-level genome assembly of the freshwater bivalve Anodonta woodiana.</title>
        <authorList>
            <person name="Chen X."/>
        </authorList>
    </citation>
    <scope>NUCLEOTIDE SEQUENCE [LARGE SCALE GENOMIC DNA]</scope>
    <source>
        <strain evidence="1">MN2024</strain>
        <tissue evidence="1">Gills</tissue>
    </source>
</reference>
<proteinExistence type="predicted"/>
<sequence length="51" mass="5727">LIPTTTVTTPGCPPGGRRIQDCRVFLCEHGSWQPFEFAHTLECCLKTFYPA</sequence>
<dbReference type="Proteomes" id="UP001634394">
    <property type="component" value="Unassembled WGS sequence"/>
</dbReference>
<dbReference type="AlphaFoldDB" id="A0ABD3V019"/>
<evidence type="ECO:0000313" key="2">
    <source>
        <dbReference type="Proteomes" id="UP001634394"/>
    </source>
</evidence>
<comment type="caution">
    <text evidence="1">The sequence shown here is derived from an EMBL/GenBank/DDBJ whole genome shotgun (WGS) entry which is preliminary data.</text>
</comment>
<evidence type="ECO:0000313" key="1">
    <source>
        <dbReference type="EMBL" id="KAL3854153.1"/>
    </source>
</evidence>
<feature type="non-terminal residue" evidence="1">
    <location>
        <position position="1"/>
    </location>
</feature>
<organism evidence="1 2">
    <name type="scientific">Sinanodonta woodiana</name>
    <name type="common">Chinese pond mussel</name>
    <name type="synonym">Anodonta woodiana</name>
    <dbReference type="NCBI Taxonomy" id="1069815"/>
    <lineage>
        <taxon>Eukaryota</taxon>
        <taxon>Metazoa</taxon>
        <taxon>Spiralia</taxon>
        <taxon>Lophotrochozoa</taxon>
        <taxon>Mollusca</taxon>
        <taxon>Bivalvia</taxon>
        <taxon>Autobranchia</taxon>
        <taxon>Heteroconchia</taxon>
        <taxon>Palaeoheterodonta</taxon>
        <taxon>Unionida</taxon>
        <taxon>Unionoidea</taxon>
        <taxon>Unionidae</taxon>
        <taxon>Unioninae</taxon>
        <taxon>Sinanodonta</taxon>
    </lineage>
</organism>
<keyword evidence="2" id="KW-1185">Reference proteome</keyword>
<name>A0ABD3V019_SINWO</name>
<accession>A0ABD3V019</accession>
<gene>
    <name evidence="1" type="ORF">ACJMK2_013431</name>
</gene>
<feature type="non-terminal residue" evidence="1">
    <location>
        <position position="51"/>
    </location>
</feature>
<protein>
    <submittedName>
        <fullName evidence="1">Uncharacterized protein</fullName>
    </submittedName>
</protein>